<proteinExistence type="predicted"/>
<evidence type="ECO:0000313" key="2">
    <source>
        <dbReference type="EMBL" id="KAK1921058.1"/>
    </source>
</evidence>
<feature type="compositionally biased region" description="Polar residues" evidence="1">
    <location>
        <begin position="88"/>
        <end position="97"/>
    </location>
</feature>
<accession>A0AAD9FN83</accession>
<organism evidence="2 3">
    <name type="scientific">Papiliotrema laurentii</name>
    <name type="common">Cryptococcus laurentii</name>
    <dbReference type="NCBI Taxonomy" id="5418"/>
    <lineage>
        <taxon>Eukaryota</taxon>
        <taxon>Fungi</taxon>
        <taxon>Dikarya</taxon>
        <taxon>Basidiomycota</taxon>
        <taxon>Agaricomycotina</taxon>
        <taxon>Tremellomycetes</taxon>
        <taxon>Tremellales</taxon>
        <taxon>Rhynchogastremaceae</taxon>
        <taxon>Papiliotrema</taxon>
    </lineage>
</organism>
<protein>
    <submittedName>
        <fullName evidence="2">Uncharacterized protein</fullName>
    </submittedName>
</protein>
<feature type="region of interest" description="Disordered" evidence="1">
    <location>
        <begin position="22"/>
        <end position="70"/>
    </location>
</feature>
<keyword evidence="3" id="KW-1185">Reference proteome</keyword>
<dbReference type="Proteomes" id="UP001182556">
    <property type="component" value="Unassembled WGS sequence"/>
</dbReference>
<feature type="compositionally biased region" description="Pro residues" evidence="1">
    <location>
        <begin position="116"/>
        <end position="125"/>
    </location>
</feature>
<feature type="region of interest" description="Disordered" evidence="1">
    <location>
        <begin position="88"/>
        <end position="151"/>
    </location>
</feature>
<feature type="compositionally biased region" description="Polar residues" evidence="1">
    <location>
        <begin position="22"/>
        <end position="34"/>
    </location>
</feature>
<evidence type="ECO:0000313" key="3">
    <source>
        <dbReference type="Proteomes" id="UP001182556"/>
    </source>
</evidence>
<sequence length="611" mass="68061">MHRLALQSTLLSTVQRYPRRWLTSSTTRNKTATDIDNAPAPSPSPYASTWSYPAPVRDEGGLLPESSRAAEERTRLLENTFWSSPILQEQAKSTTLRPDTRDGPIATVSRYRSSPVTPPPNPPPSLASRKHKPPDSSHDPPHPPPQPSNYTKTVADAMSRILDIHSQSSDLPPVLRPMPSATGKAKCSLLDESEQTEASEPDASRTKHAPLPPSLKALMDVRQHRLAVFHTLNNPHLASNVPVLNHLAHILALRSAGKLASRVRRMAKRVSAIQHGVRTRPLVMLEGLGGVEGRYEGYWDLPAALPPAKPSLRRGTQWDTLDKRVQEQQRDAALTAYFNTKLSFQLRQSSLSEPIAPLDSRHKSPTPGWWPPPKPSLRQLRHLLQAIAYMEKKRGFKPDRITANIILKCWLRCAQPPHPLSDPFRVRAGEVDPDVVVRKTPSGRVLQGDDLMLMFRLVGNIMELSMARTEQRLKKELKKLGASRVAELRVQRSWQKDPTAAPTLHKDEAETSIMAHDTDGPLGSFDDLDWEKHIRPFAEMLILSLRKVQATEHLSDVLGWKKAMKSRAEAADKAKEVLVLARTERAAKRAAKRSDSDVGRLGKGDVEGRSG</sequence>
<feature type="compositionally biased region" description="Acidic residues" evidence="1">
    <location>
        <begin position="191"/>
        <end position="200"/>
    </location>
</feature>
<feature type="compositionally biased region" description="Low complexity" evidence="1">
    <location>
        <begin position="45"/>
        <end position="55"/>
    </location>
</feature>
<name>A0AAD9FN83_PAPLA</name>
<dbReference type="EMBL" id="JAODAN010000012">
    <property type="protein sequence ID" value="KAK1921058.1"/>
    <property type="molecule type" value="Genomic_DNA"/>
</dbReference>
<comment type="caution">
    <text evidence="2">The sequence shown here is derived from an EMBL/GenBank/DDBJ whole genome shotgun (WGS) entry which is preliminary data.</text>
</comment>
<gene>
    <name evidence="2" type="ORF">DB88DRAFT_502064</name>
</gene>
<evidence type="ECO:0000256" key="1">
    <source>
        <dbReference type="SAM" id="MobiDB-lite"/>
    </source>
</evidence>
<feature type="region of interest" description="Disordered" evidence="1">
    <location>
        <begin position="167"/>
        <end position="210"/>
    </location>
</feature>
<feature type="region of interest" description="Disordered" evidence="1">
    <location>
        <begin position="587"/>
        <end position="611"/>
    </location>
</feature>
<reference evidence="2" key="1">
    <citation type="submission" date="2023-02" db="EMBL/GenBank/DDBJ databases">
        <title>Identification and recombinant expression of a fungal hydrolase from Papiliotrema laurentii that hydrolyzes apple cutin and clears colloidal polyester polyurethane.</title>
        <authorList>
            <consortium name="DOE Joint Genome Institute"/>
            <person name="Roman V.A."/>
            <person name="Bojanowski C."/>
            <person name="Crable B.R."/>
            <person name="Wagner D.N."/>
            <person name="Hung C.S."/>
            <person name="Nadeau L.J."/>
            <person name="Schratz L."/>
            <person name="Haridas S."/>
            <person name="Pangilinan J."/>
            <person name="Lipzen A."/>
            <person name="Na H."/>
            <person name="Yan M."/>
            <person name="Ng V."/>
            <person name="Grigoriev I.V."/>
            <person name="Spatafora J.W."/>
            <person name="Barlow D."/>
            <person name="Biffinger J."/>
            <person name="Kelley-Loughnane N."/>
            <person name="Varaljay V.A."/>
            <person name="Crookes-Goodson W.J."/>
        </authorList>
    </citation>
    <scope>NUCLEOTIDE SEQUENCE</scope>
    <source>
        <strain evidence="2">5307AH</strain>
    </source>
</reference>
<dbReference type="AlphaFoldDB" id="A0AAD9FN83"/>